<dbReference type="SUPFAM" id="SSF64182">
    <property type="entry name" value="DHH phosphoesterases"/>
    <property type="match status" value="1"/>
</dbReference>
<dbReference type="InterPro" id="IPR038763">
    <property type="entry name" value="DHH_sf"/>
</dbReference>
<dbReference type="Pfam" id="PF01368">
    <property type="entry name" value="DHH"/>
    <property type="match status" value="1"/>
</dbReference>
<comment type="caution">
    <text evidence="2">The sequence shown here is derived from an EMBL/GenBank/DDBJ whole genome shotgun (WGS) entry which is preliminary data.</text>
</comment>
<dbReference type="AlphaFoldDB" id="W1YRE6"/>
<dbReference type="InterPro" id="IPR051319">
    <property type="entry name" value="Oligoribo/pAp-PDE_c-di-AMP_PDE"/>
</dbReference>
<accession>W1YRE6</accession>
<feature type="non-terminal residue" evidence="2">
    <location>
        <position position="105"/>
    </location>
</feature>
<name>W1YRE6_9ZZZZ</name>
<evidence type="ECO:0000259" key="1">
    <source>
        <dbReference type="Pfam" id="PF01368"/>
    </source>
</evidence>
<feature type="domain" description="DDH" evidence="1">
    <location>
        <begin position="5"/>
        <end position="100"/>
    </location>
</feature>
<dbReference type="Gene3D" id="3.90.1640.10">
    <property type="entry name" value="inorganic pyrophosphatase (n-terminal core)"/>
    <property type="match status" value="1"/>
</dbReference>
<proteinExistence type="predicted"/>
<dbReference type="PANTHER" id="PTHR47618:SF1">
    <property type="entry name" value="BIFUNCTIONAL OLIGORIBONUCLEASE AND PAP PHOSPHATASE NRNA"/>
    <property type="match status" value="1"/>
</dbReference>
<organism evidence="2">
    <name type="scientific">human gut metagenome</name>
    <dbReference type="NCBI Taxonomy" id="408170"/>
    <lineage>
        <taxon>unclassified sequences</taxon>
        <taxon>metagenomes</taxon>
        <taxon>organismal metagenomes</taxon>
    </lineage>
</organism>
<dbReference type="PANTHER" id="PTHR47618">
    <property type="entry name" value="BIFUNCTIONAL OLIGORIBONUCLEASE AND PAP PHOSPHATASE NRNA"/>
    <property type="match status" value="1"/>
</dbReference>
<dbReference type="EMBL" id="AZMM01001673">
    <property type="protein sequence ID" value="ETJ44295.1"/>
    <property type="molecule type" value="Genomic_DNA"/>
</dbReference>
<feature type="non-terminal residue" evidence="2">
    <location>
        <position position="1"/>
    </location>
</feature>
<sequence length="105" mass="11907">FYMLTVHVRPDGDAIGSMVAFYEALVGQGKTVYMVVDDVVPEKYSFLRYTDHIHDVAYFETNPVDIDMLMVLDASTYERIGKVGALWSAPIFNIDHHISNTEFAD</sequence>
<protein>
    <submittedName>
        <fullName evidence="2">DHHA1 protein</fullName>
    </submittedName>
</protein>
<evidence type="ECO:0000313" key="2">
    <source>
        <dbReference type="EMBL" id="ETJ44295.1"/>
    </source>
</evidence>
<reference evidence="2" key="1">
    <citation type="submission" date="2013-12" db="EMBL/GenBank/DDBJ databases">
        <title>A Varibaculum cambriense genome reconstructed from a premature infant gut community with otherwise low bacterial novelty that shifts toward anaerobic metabolism during the third week of life.</title>
        <authorList>
            <person name="Brown C.T."/>
            <person name="Sharon I."/>
            <person name="Thomas B.C."/>
            <person name="Castelle C.J."/>
            <person name="Morowitz M.J."/>
            <person name="Banfield J.F."/>
        </authorList>
    </citation>
    <scope>NUCLEOTIDE SEQUENCE</scope>
</reference>
<dbReference type="InterPro" id="IPR001667">
    <property type="entry name" value="DDH_dom"/>
</dbReference>
<gene>
    <name evidence="2" type="ORF">Q604_UNBC01673G0001</name>
</gene>